<accession>A0A0K8MG75</accession>
<gene>
    <name evidence="1" type="ORF">Cva_01574</name>
</gene>
<dbReference type="EMBL" id="BBVC01000101">
    <property type="protein sequence ID" value="GAO98904.1"/>
    <property type="molecule type" value="Genomic_DNA"/>
</dbReference>
<evidence type="ECO:0000313" key="1">
    <source>
        <dbReference type="EMBL" id="GAO98904.1"/>
    </source>
</evidence>
<dbReference type="Proteomes" id="UP000036771">
    <property type="component" value="Unassembled WGS sequence"/>
</dbReference>
<dbReference type="OrthoDB" id="9953504at2"/>
<comment type="caution">
    <text evidence="1">The sequence shown here is derived from an EMBL/GenBank/DDBJ whole genome shotgun (WGS) entry which is preliminary data.</text>
</comment>
<dbReference type="STRING" id="1629334.Cva_01574"/>
<evidence type="ECO:0000313" key="2">
    <source>
        <dbReference type="Proteomes" id="UP000036771"/>
    </source>
</evidence>
<proteinExistence type="predicted"/>
<name>A0A0K8MG75_9PROT</name>
<dbReference type="AlphaFoldDB" id="A0A0K8MG75"/>
<protein>
    <submittedName>
        <fullName evidence="1">Uncharacterized protein</fullName>
    </submittedName>
</protein>
<organism evidence="1 2">
    <name type="scientific">Caedimonas varicaedens</name>
    <dbReference type="NCBI Taxonomy" id="1629334"/>
    <lineage>
        <taxon>Bacteria</taxon>
        <taxon>Pseudomonadati</taxon>
        <taxon>Pseudomonadota</taxon>
        <taxon>Alphaproteobacteria</taxon>
        <taxon>Holosporales</taxon>
        <taxon>Caedimonadaceae</taxon>
        <taxon>Caedimonas</taxon>
    </lineage>
</organism>
<keyword evidence="2" id="KW-1185">Reference proteome</keyword>
<sequence>MDIKLSRNVLCAVLMGCFLSENLHVQENVPPVPPLLSTEILAQTATQCRKTIDQLWEARRSLKPEQMRDFQIAVGQASKNCDDLQEIYTQMGRASQLKQDYDQALASAQTLVNGQTSAPAL</sequence>
<reference evidence="1 2" key="1">
    <citation type="submission" date="2015-03" db="EMBL/GenBank/DDBJ databases">
        <title>Caedibacter varicaedens, whole genome shotgun sequence.</title>
        <authorList>
            <person name="Suzuki H."/>
            <person name="Dapper A.L."/>
            <person name="Gibson A.K."/>
            <person name="Jackson C."/>
            <person name="Lee H."/>
            <person name="Pejaver V.R."/>
            <person name="Doak T."/>
            <person name="Lynch M."/>
        </authorList>
    </citation>
    <scope>NUCLEOTIDE SEQUENCE [LARGE SCALE GENOMIC DNA]</scope>
</reference>